<dbReference type="AlphaFoldDB" id="A0A917N882"/>
<organism evidence="1 2">
    <name type="scientific">Shewanella gelidii</name>
    <dbReference type="NCBI Taxonomy" id="1642821"/>
    <lineage>
        <taxon>Bacteria</taxon>
        <taxon>Pseudomonadati</taxon>
        <taxon>Pseudomonadota</taxon>
        <taxon>Gammaproteobacteria</taxon>
        <taxon>Alteromonadales</taxon>
        <taxon>Shewanellaceae</taxon>
        <taxon>Shewanella</taxon>
    </lineage>
</organism>
<gene>
    <name evidence="1" type="ORF">GCM10009332_12050</name>
</gene>
<evidence type="ECO:0000313" key="1">
    <source>
        <dbReference type="EMBL" id="GGI76254.1"/>
    </source>
</evidence>
<proteinExistence type="predicted"/>
<keyword evidence="2" id="KW-1185">Reference proteome</keyword>
<name>A0A917N882_9GAMM</name>
<comment type="caution">
    <text evidence="1">The sequence shown here is derived from an EMBL/GenBank/DDBJ whole genome shotgun (WGS) entry which is preliminary data.</text>
</comment>
<evidence type="ECO:0000313" key="2">
    <source>
        <dbReference type="Proteomes" id="UP000613743"/>
    </source>
</evidence>
<dbReference type="EMBL" id="BMPZ01000002">
    <property type="protein sequence ID" value="GGI76254.1"/>
    <property type="molecule type" value="Genomic_DNA"/>
</dbReference>
<dbReference type="Proteomes" id="UP000613743">
    <property type="component" value="Unassembled WGS sequence"/>
</dbReference>
<accession>A0A917N882</accession>
<sequence length="112" mass="12689">MLLIPSGRVWAKRHNFLGRKAAFQFNWQFEGHGFNPIYCLPQACAQALLWNISNAPSGYKGFPLEIFASQKISPGVMENPRRIGRAVLLGRVWVEDPRLWLAARPKGIELVT</sequence>
<reference evidence="1" key="1">
    <citation type="journal article" date="2014" name="Int. J. Syst. Evol. Microbiol.">
        <title>Complete genome sequence of Corynebacterium casei LMG S-19264T (=DSM 44701T), isolated from a smear-ripened cheese.</title>
        <authorList>
            <consortium name="US DOE Joint Genome Institute (JGI-PGF)"/>
            <person name="Walter F."/>
            <person name="Albersmeier A."/>
            <person name="Kalinowski J."/>
            <person name="Ruckert C."/>
        </authorList>
    </citation>
    <scope>NUCLEOTIDE SEQUENCE</scope>
    <source>
        <strain evidence="1">JCM 30804</strain>
    </source>
</reference>
<reference evidence="1" key="2">
    <citation type="submission" date="2020-09" db="EMBL/GenBank/DDBJ databases">
        <authorList>
            <person name="Sun Q."/>
            <person name="Ohkuma M."/>
        </authorList>
    </citation>
    <scope>NUCLEOTIDE SEQUENCE</scope>
    <source>
        <strain evidence="1">JCM 30804</strain>
    </source>
</reference>
<protein>
    <submittedName>
        <fullName evidence="1">Uncharacterized protein</fullName>
    </submittedName>
</protein>